<feature type="compositionally biased region" description="Low complexity" evidence="1">
    <location>
        <begin position="185"/>
        <end position="200"/>
    </location>
</feature>
<proteinExistence type="predicted"/>
<dbReference type="OrthoDB" id="5328412at2759"/>
<feature type="region of interest" description="Disordered" evidence="1">
    <location>
        <begin position="1"/>
        <end position="35"/>
    </location>
</feature>
<organism evidence="2">
    <name type="scientific">Pseudogymnoascus destructans</name>
    <dbReference type="NCBI Taxonomy" id="655981"/>
    <lineage>
        <taxon>Eukaryota</taxon>
        <taxon>Fungi</taxon>
        <taxon>Dikarya</taxon>
        <taxon>Ascomycota</taxon>
        <taxon>Pezizomycotina</taxon>
        <taxon>Leotiomycetes</taxon>
        <taxon>Thelebolales</taxon>
        <taxon>Thelebolaceae</taxon>
        <taxon>Pseudogymnoascus</taxon>
    </lineage>
</organism>
<evidence type="ECO:0000313" key="2">
    <source>
        <dbReference type="EMBL" id="OAF55333.1"/>
    </source>
</evidence>
<dbReference type="Proteomes" id="UP000077154">
    <property type="component" value="Unassembled WGS sequence"/>
</dbReference>
<reference evidence="2" key="1">
    <citation type="submission" date="2016-03" db="EMBL/GenBank/DDBJ databases">
        <title>Updated assembly of Pseudogymnoascus destructans, the fungus causing white-nose syndrome of bats.</title>
        <authorList>
            <person name="Palmer J.M."/>
            <person name="Drees K.P."/>
            <person name="Foster J.T."/>
            <person name="Lindner D.L."/>
        </authorList>
    </citation>
    <scope>NUCLEOTIDE SEQUENCE [LARGE SCALE GENOMIC DNA]</scope>
    <source>
        <strain evidence="2">20631-21</strain>
    </source>
</reference>
<dbReference type="GeneID" id="36291264"/>
<accession>A0A177A2L5</accession>
<dbReference type="RefSeq" id="XP_024320633.1">
    <property type="nucleotide sequence ID" value="XM_024471778.1"/>
</dbReference>
<dbReference type="InterPro" id="IPR011990">
    <property type="entry name" value="TPR-like_helical_dom_sf"/>
</dbReference>
<name>A0A177A2L5_9PEZI</name>
<gene>
    <name evidence="2" type="ORF">VC83_08222</name>
</gene>
<evidence type="ECO:0000256" key="1">
    <source>
        <dbReference type="SAM" id="MobiDB-lite"/>
    </source>
</evidence>
<dbReference type="VEuPathDB" id="FungiDB:GMDG_07429"/>
<dbReference type="EMBL" id="KV441410">
    <property type="protein sequence ID" value="OAF55333.1"/>
    <property type="molecule type" value="Genomic_DNA"/>
</dbReference>
<sequence length="515" mass="55200">MPKPKQFLKDDSRKKKSAKHAPQVPETADEFLAAGVDHEEAGEKWRGGDAAKSTRFFVRAIDTYEAGLTKFPDSFDLAYNKARVQYEITQHPKLRGQLPGNLLDLLHVALESSRRALSLKQDDPNVIFNTAQLLTSLAEALDDVGSDAGSLVPLLEEAVELFQRCLTLQEFRFSESEALRDSINADDAPGSPPDSDGGAPLTPAAQAASLQPSEEQWASIVEPTTPDTLLDTILALLETLTVLASKLDSRGLAALEEYTSTLLTKLPTYLAPSPTRAPELGLTRANLLSALAEAGFRAGTIDTATYERAITGAFRDLDLAADPKGLTDKADAMLAFAAALRTQPVEDGQQQIVTRWGALTQAGSALGAASKLPGAMNLARIHLARGDAEMLRFRVKDGTGYPGNVDAGVLVKNAGVFYRGAARQALVDGLEGVGREGRLKGALAAAVGGESEALREMVGSETGMVIEVLWGAVSDGLVEMEWLQREKIVRITATVQRLALQPDRQDSPVTQYLAM</sequence>
<dbReference type="AlphaFoldDB" id="A0A177A2L5"/>
<feature type="region of interest" description="Disordered" evidence="1">
    <location>
        <begin position="183"/>
        <end position="215"/>
    </location>
</feature>
<dbReference type="Gene3D" id="1.25.40.10">
    <property type="entry name" value="Tetratricopeptide repeat domain"/>
    <property type="match status" value="1"/>
</dbReference>
<protein>
    <submittedName>
        <fullName evidence="2">Uncharacterized protein</fullName>
    </submittedName>
</protein>
<dbReference type="eggNOG" id="ENOG502RZIA">
    <property type="taxonomic scope" value="Eukaryota"/>
</dbReference>
<dbReference type="SUPFAM" id="SSF48452">
    <property type="entry name" value="TPR-like"/>
    <property type="match status" value="1"/>
</dbReference>